<gene>
    <name evidence="1" type="ORF">AB3G37_22015</name>
</gene>
<sequence length="225" mass="26145">MISNHQVIENTIAMIERLDEPWGIKDSTSNHLYMNMAALRYTNTPDTFDVEGKLDNEFPTEWSELADDLQEHDRLTAEMFRRVTVIETHYWNGNSFIAPYISEKIPLFGQSDKCIGTLWNAREVHTHSPLIYINQQKPSILTTQASVELFKTKELHVIFLLLQNLSCKDMAKILNVSHRTIEARLNILYQKSHVHSMHQLKEFCRNLGLDKYIPDSLLSKGIQFI</sequence>
<dbReference type="GO" id="GO:0006355">
    <property type="term" value="P:regulation of DNA-templated transcription"/>
    <property type="evidence" value="ECO:0007669"/>
    <property type="project" value="InterPro"/>
</dbReference>
<dbReference type="RefSeq" id="WP_369789093.1">
    <property type="nucleotide sequence ID" value="NZ_CP165628.1"/>
</dbReference>
<accession>A0AB39VR51</accession>
<evidence type="ECO:0000313" key="1">
    <source>
        <dbReference type="EMBL" id="XDU72147.1"/>
    </source>
</evidence>
<protein>
    <submittedName>
        <fullName evidence="1">Helix-turn-helix transcriptional regulator</fullName>
    </submittedName>
</protein>
<proteinExistence type="predicted"/>
<dbReference type="AlphaFoldDB" id="A0AB39VR51"/>
<dbReference type="SUPFAM" id="SSF46894">
    <property type="entry name" value="C-terminal effector domain of the bipartite response regulators"/>
    <property type="match status" value="1"/>
</dbReference>
<dbReference type="InterPro" id="IPR016032">
    <property type="entry name" value="Sig_transdc_resp-reg_C-effctor"/>
</dbReference>
<dbReference type="InterPro" id="IPR036388">
    <property type="entry name" value="WH-like_DNA-bd_sf"/>
</dbReference>
<dbReference type="EMBL" id="CP165628">
    <property type="protein sequence ID" value="XDU72147.1"/>
    <property type="molecule type" value="Genomic_DNA"/>
</dbReference>
<organism evidence="1">
    <name type="scientific">Rouxiella sp. WC2420</name>
    <dbReference type="NCBI Taxonomy" id="3234145"/>
    <lineage>
        <taxon>Bacteria</taxon>
        <taxon>Pseudomonadati</taxon>
        <taxon>Pseudomonadota</taxon>
        <taxon>Gammaproteobacteria</taxon>
        <taxon>Enterobacterales</taxon>
        <taxon>Yersiniaceae</taxon>
        <taxon>Rouxiella</taxon>
    </lineage>
</organism>
<name>A0AB39VR51_9GAMM</name>
<dbReference type="Gene3D" id="1.10.10.10">
    <property type="entry name" value="Winged helix-like DNA-binding domain superfamily/Winged helix DNA-binding domain"/>
    <property type="match status" value="1"/>
</dbReference>
<dbReference type="GO" id="GO:0003677">
    <property type="term" value="F:DNA binding"/>
    <property type="evidence" value="ECO:0007669"/>
    <property type="project" value="InterPro"/>
</dbReference>
<reference evidence="1" key="1">
    <citation type="submission" date="2024-07" db="EMBL/GenBank/DDBJ databases">
        <authorList>
            <person name="Biller S.J."/>
        </authorList>
    </citation>
    <scope>NUCLEOTIDE SEQUENCE</scope>
    <source>
        <strain evidence="1">WC2420</strain>
    </source>
</reference>